<dbReference type="GO" id="GO:0006094">
    <property type="term" value="P:gluconeogenesis"/>
    <property type="evidence" value="ECO:0007669"/>
    <property type="project" value="EnsemblFungi"/>
</dbReference>
<dbReference type="GO" id="GO:0046872">
    <property type="term" value="F:metal ion binding"/>
    <property type="evidence" value="ECO:0007669"/>
    <property type="project" value="UniProtKB-KW"/>
</dbReference>
<dbReference type="OrthoDB" id="275353at2759"/>
<dbReference type="GO" id="GO:0005524">
    <property type="term" value="F:ATP binding"/>
    <property type="evidence" value="ECO:0007669"/>
    <property type="project" value="UniProtKB-KW"/>
</dbReference>
<evidence type="ECO:0000256" key="1">
    <source>
        <dbReference type="ARBA" id="ARBA00000642"/>
    </source>
</evidence>
<dbReference type="GO" id="GO:0043531">
    <property type="term" value="F:ADP binding"/>
    <property type="evidence" value="ECO:0007669"/>
    <property type="project" value="TreeGrafter"/>
</dbReference>
<evidence type="ECO:0000256" key="12">
    <source>
        <dbReference type="ARBA" id="ARBA00022840"/>
    </source>
</evidence>
<keyword evidence="9" id="KW-0479">Metal-binding</keyword>
<dbReference type="EC" id="2.7.2.3" evidence="6 18"/>
<dbReference type="HAMAP" id="MF_00145">
    <property type="entry name" value="Phosphoglyc_kinase"/>
    <property type="match status" value="1"/>
</dbReference>
<dbReference type="Gene3D" id="3.40.50.1260">
    <property type="entry name" value="Phosphoglycerate kinase, N-terminal domain"/>
    <property type="match status" value="3"/>
</dbReference>
<keyword evidence="14" id="KW-0324">Glycolysis</keyword>
<evidence type="ECO:0000256" key="5">
    <source>
        <dbReference type="ARBA" id="ARBA00011245"/>
    </source>
</evidence>
<evidence type="ECO:0000256" key="6">
    <source>
        <dbReference type="ARBA" id="ARBA00013061"/>
    </source>
</evidence>
<dbReference type="HOGENOM" id="CLU_025427_0_2_1"/>
<feature type="binding site" evidence="16">
    <location>
        <position position="122"/>
    </location>
    <ligand>
        <name>(2R)-3-phosphoglycerate</name>
        <dbReference type="ChEBI" id="CHEBI:58272"/>
    </ligand>
</feature>
<dbReference type="GO" id="GO:0005739">
    <property type="term" value="C:mitochondrion"/>
    <property type="evidence" value="ECO:0007669"/>
    <property type="project" value="EnsemblFungi"/>
</dbReference>
<feature type="binding site" evidence="17">
    <location>
        <begin position="371"/>
        <end position="374"/>
    </location>
    <ligand>
        <name>ATP</name>
        <dbReference type="ChEBI" id="CHEBI:30616"/>
    </ligand>
</feature>
<evidence type="ECO:0000256" key="19">
    <source>
        <dbReference type="RuleBase" id="RU000696"/>
    </source>
</evidence>
<comment type="cofactor">
    <cofactor evidence="2">
        <name>Mg(2+)</name>
        <dbReference type="ChEBI" id="CHEBI:18420"/>
    </cofactor>
</comment>
<dbReference type="PRINTS" id="PR00477">
    <property type="entry name" value="PHGLYCKINASE"/>
</dbReference>
<evidence type="ECO:0000256" key="15">
    <source>
        <dbReference type="ARBA" id="ARBA00049965"/>
    </source>
</evidence>
<evidence type="ECO:0000256" key="2">
    <source>
        <dbReference type="ARBA" id="ARBA00001946"/>
    </source>
</evidence>
<dbReference type="InterPro" id="IPR036043">
    <property type="entry name" value="Phosphoglycerate_kinase_sf"/>
</dbReference>
<evidence type="ECO:0000256" key="13">
    <source>
        <dbReference type="ARBA" id="ARBA00022842"/>
    </source>
</evidence>
<dbReference type="Proteomes" id="UP000054304">
    <property type="component" value="Unassembled WGS sequence"/>
</dbReference>
<evidence type="ECO:0000256" key="17">
    <source>
        <dbReference type="PIRSR" id="PIRSR000724-2"/>
    </source>
</evidence>
<dbReference type="SUPFAM" id="SSF53748">
    <property type="entry name" value="Phosphoglycerate kinase"/>
    <property type="match status" value="1"/>
</dbReference>
<comment type="pathway">
    <text evidence="3">Carbohydrate degradation; glycolysis; pyruvate from D-glyceraldehyde 3-phosphate: step 2/5.</text>
</comment>
<dbReference type="PANTHER" id="PTHR11406:SF0">
    <property type="entry name" value="PHOSPHOGLYCERATE KINASE"/>
    <property type="match status" value="1"/>
</dbReference>
<name>A0A0C7N6P4_9SACH</name>
<proteinExistence type="inferred from homology"/>
<evidence type="ECO:0000256" key="11">
    <source>
        <dbReference type="ARBA" id="ARBA00022777"/>
    </source>
</evidence>
<keyword evidence="12 17" id="KW-0067">ATP-binding</keyword>
<dbReference type="RefSeq" id="XP_022628454.1">
    <property type="nucleotide sequence ID" value="XM_022772096.1"/>
</dbReference>
<dbReference type="GeneID" id="34685684"/>
<evidence type="ECO:0000256" key="14">
    <source>
        <dbReference type="ARBA" id="ARBA00023152"/>
    </source>
</evidence>
<evidence type="ECO:0000256" key="8">
    <source>
        <dbReference type="ARBA" id="ARBA00022679"/>
    </source>
</evidence>
<feature type="binding site" evidence="16">
    <location>
        <begin position="24"/>
        <end position="26"/>
    </location>
    <ligand>
        <name>substrate</name>
    </ligand>
</feature>
<dbReference type="AlphaFoldDB" id="A0A0C7N6P4"/>
<feature type="binding site" evidence="17">
    <location>
        <position position="342"/>
    </location>
    <ligand>
        <name>ATP</name>
        <dbReference type="ChEBI" id="CHEBI:30616"/>
    </ligand>
</feature>
<comment type="similarity">
    <text evidence="4 18">Belongs to the phosphoglycerate kinase family.</text>
</comment>
<evidence type="ECO:0000313" key="21">
    <source>
        <dbReference type="Proteomes" id="UP000054304"/>
    </source>
</evidence>
<evidence type="ECO:0000256" key="18">
    <source>
        <dbReference type="RuleBase" id="RU000532"/>
    </source>
</evidence>
<keyword evidence="8 18" id="KW-0808">Transferase</keyword>
<dbReference type="EMBL" id="LN736364">
    <property type="protein sequence ID" value="CEP62225.1"/>
    <property type="molecule type" value="Genomic_DNA"/>
</dbReference>
<dbReference type="STRING" id="1245769.A0A0C7N6P4"/>
<sequence length="416" mass="44816">MSLSSKLTVKDLNVKDKRVFIRVDFNVPLDGTKITSNQRIVAALPTIKYVLEQKPKAVILASHLGRPNGERVEKYSLKPVAAELQKLLGKDVEFLNDCVGPEVTKAVNSAAPGSVILLENLRYHIEEEGSRKVDGQKVKADKADVEKFRKELTSLADVYVNDAFGTAHRAHSSIVGFELPQRAAGFLLSKELEYFGKALENPARPFLAILGGAKVADKIQLIDNLLDKVDVIIIGGGMAFTFKKVLENTEIGNSIYDKAGAEIVPKLAEKAKQRGVQIVLPIDFVCGDNFSPDANTKTVTDKEGVPAGWEGLDSGPESRKLFATAIAKAKTIVWNGPPGVFEFEKFSQGTQDMLKEAVKASENGNTVIIGGGDTATVAKKYGVTDKISHVSTGGGASLELLEGKELPGVTFLSSRP</sequence>
<evidence type="ECO:0000256" key="4">
    <source>
        <dbReference type="ARBA" id="ARBA00008982"/>
    </source>
</evidence>
<comment type="function">
    <text evidence="15">Catalyzes one of the two ATP producing reactions in the glycolytic pathway via the reversible conversion of 1,3-diphosphoglycerate to 3-phosphoglycerate. Both L- and D- forms of purine and pyrimidine nucleotides can be used as substrates, but the activity is much lower on pyrimidines. Negatively regulates the biosynthesis of acetyl-CoA from pyruvate in the mitochondrion.</text>
</comment>
<dbReference type="InterPro" id="IPR001576">
    <property type="entry name" value="Phosphoglycerate_kinase"/>
</dbReference>
<dbReference type="FunFam" id="3.40.50.1260:FF:000019">
    <property type="entry name" value="Phosphoglycerate kinase 1"/>
    <property type="match status" value="1"/>
</dbReference>
<evidence type="ECO:0000256" key="3">
    <source>
        <dbReference type="ARBA" id="ARBA00004838"/>
    </source>
</evidence>
<comment type="subunit">
    <text evidence="5 19">Monomer.</text>
</comment>
<evidence type="ECO:0000256" key="9">
    <source>
        <dbReference type="ARBA" id="ARBA00022723"/>
    </source>
</evidence>
<keyword evidence="13" id="KW-0460">Magnesium</keyword>
<dbReference type="PROSITE" id="PS00111">
    <property type="entry name" value="PGLYCERATE_KINASE"/>
    <property type="match status" value="1"/>
</dbReference>
<evidence type="ECO:0000256" key="16">
    <source>
        <dbReference type="PIRSR" id="PIRSR000724-1"/>
    </source>
</evidence>
<gene>
    <name evidence="20" type="ORF">LALA0_S05e00672g</name>
</gene>
<dbReference type="PANTHER" id="PTHR11406">
    <property type="entry name" value="PHOSPHOGLYCERATE KINASE"/>
    <property type="match status" value="1"/>
</dbReference>
<keyword evidence="10" id="KW-0547">Nucleotide-binding</keyword>
<feature type="binding site" evidence="17">
    <location>
        <position position="218"/>
    </location>
    <ligand>
        <name>ATP</name>
        <dbReference type="ChEBI" id="CHEBI:30616"/>
    </ligand>
</feature>
<protein>
    <recommendedName>
        <fullName evidence="7 18">Phosphoglycerate kinase</fullName>
        <ecNumber evidence="6 18">2.7.2.3</ecNumber>
    </recommendedName>
</protein>
<dbReference type="GO" id="GO:0005829">
    <property type="term" value="C:cytosol"/>
    <property type="evidence" value="ECO:0007669"/>
    <property type="project" value="TreeGrafter"/>
</dbReference>
<dbReference type="CDD" id="cd00318">
    <property type="entry name" value="Phosphoglycerate_kinase"/>
    <property type="match status" value="1"/>
</dbReference>
<comment type="catalytic activity">
    <reaction evidence="1 18">
        <text>(2R)-3-phosphoglycerate + ATP = (2R)-3-phospho-glyceroyl phosphate + ADP</text>
        <dbReference type="Rhea" id="RHEA:14801"/>
        <dbReference type="ChEBI" id="CHEBI:30616"/>
        <dbReference type="ChEBI" id="CHEBI:57604"/>
        <dbReference type="ChEBI" id="CHEBI:58272"/>
        <dbReference type="ChEBI" id="CHEBI:456216"/>
        <dbReference type="EC" id="2.7.2.3"/>
    </reaction>
</comment>
<feature type="binding site" evidence="16">
    <location>
        <position position="39"/>
    </location>
    <ligand>
        <name>(2R)-3-phosphoglycerate</name>
        <dbReference type="ChEBI" id="CHEBI:58272"/>
    </ligand>
</feature>
<organism evidence="20 21">
    <name type="scientific">Lachancea lanzarotensis</name>
    <dbReference type="NCBI Taxonomy" id="1245769"/>
    <lineage>
        <taxon>Eukaryota</taxon>
        <taxon>Fungi</taxon>
        <taxon>Dikarya</taxon>
        <taxon>Ascomycota</taxon>
        <taxon>Saccharomycotina</taxon>
        <taxon>Saccharomycetes</taxon>
        <taxon>Saccharomycetales</taxon>
        <taxon>Saccharomycetaceae</taxon>
        <taxon>Lachancea</taxon>
    </lineage>
</organism>
<reference evidence="20 21" key="1">
    <citation type="submission" date="2014-12" db="EMBL/GenBank/DDBJ databases">
        <authorList>
            <person name="Neuveglise Cecile"/>
        </authorList>
    </citation>
    <scope>NUCLEOTIDE SEQUENCE [LARGE SCALE GENOMIC DNA]</scope>
    <source>
        <strain evidence="20 21">CBS 12615</strain>
    </source>
</reference>
<dbReference type="GO" id="GO:0004618">
    <property type="term" value="F:phosphoglycerate kinase activity"/>
    <property type="evidence" value="ECO:0007669"/>
    <property type="project" value="UniProtKB-EC"/>
</dbReference>
<dbReference type="Pfam" id="PF00162">
    <property type="entry name" value="PGK"/>
    <property type="match status" value="1"/>
</dbReference>
<evidence type="ECO:0000313" key="20">
    <source>
        <dbReference type="EMBL" id="CEP62225.1"/>
    </source>
</evidence>
<feature type="binding site" evidence="16">
    <location>
        <position position="169"/>
    </location>
    <ligand>
        <name>(2R)-3-phosphoglycerate</name>
        <dbReference type="ChEBI" id="CHEBI:58272"/>
    </ligand>
</feature>
<keyword evidence="11 18" id="KW-0418">Kinase</keyword>
<dbReference type="InterPro" id="IPR015911">
    <property type="entry name" value="Phosphoglycerate_kinase_CS"/>
</dbReference>
<keyword evidence="21" id="KW-1185">Reference proteome</keyword>
<dbReference type="GO" id="GO:0006096">
    <property type="term" value="P:glycolytic process"/>
    <property type="evidence" value="ECO:0007669"/>
    <property type="project" value="UniProtKB-KW"/>
</dbReference>
<evidence type="ECO:0000256" key="10">
    <source>
        <dbReference type="ARBA" id="ARBA00022741"/>
    </source>
</evidence>
<dbReference type="FunFam" id="3.40.50.1260:FF:000003">
    <property type="entry name" value="Phosphoglycerate kinase"/>
    <property type="match status" value="1"/>
</dbReference>
<dbReference type="PIRSF" id="PIRSF000724">
    <property type="entry name" value="Pgk"/>
    <property type="match status" value="1"/>
</dbReference>
<feature type="binding site" evidence="16">
    <location>
        <begin position="63"/>
        <end position="66"/>
    </location>
    <ligand>
        <name>substrate</name>
    </ligand>
</feature>
<evidence type="ECO:0000256" key="7">
    <source>
        <dbReference type="ARBA" id="ARBA00016471"/>
    </source>
</evidence>
<dbReference type="InterPro" id="IPR015824">
    <property type="entry name" value="Phosphoglycerate_kinase_N"/>
</dbReference>
<accession>A0A0C7N6P4</accession>